<proteinExistence type="predicted"/>
<reference evidence="1" key="1">
    <citation type="submission" date="2020-10" db="EMBL/GenBank/DDBJ databases">
        <authorList>
            <person name="Gilroy R."/>
        </authorList>
    </citation>
    <scope>NUCLEOTIDE SEQUENCE</scope>
    <source>
        <strain evidence="1">CHK147-3167</strain>
    </source>
</reference>
<protein>
    <submittedName>
        <fullName evidence="1">Uncharacterized protein</fullName>
    </submittedName>
</protein>
<dbReference type="EMBL" id="DVFV01000027">
    <property type="protein sequence ID" value="HIQ90245.1"/>
    <property type="molecule type" value="Genomic_DNA"/>
</dbReference>
<dbReference type="AlphaFoldDB" id="A0A9D0ZQ77"/>
<accession>A0A9D0ZQ77</accession>
<sequence>MYKFKFYYKDGTTDFNSTGTTTPEELYIDFDGLIDWDEYYSFAKLKPSSHEVLEVATRAYKGFLKDFNRIEIINEETGEIIDYIEEGTPIFENKKRKKLIEKMKKETEEFESQKYPNNLVYCFKFYNKKGQTKLSSIHAVNPSSLIHSFESIMDLKEYEKLIEEKTSTKEILQIALKIFNKNNKYSRIEIINEETGEIIDFIESTT</sequence>
<organism evidence="1 2">
    <name type="scientific">Candidatus Coprosoma intestinipullorum</name>
    <dbReference type="NCBI Taxonomy" id="2840752"/>
    <lineage>
        <taxon>Bacteria</taxon>
        <taxon>Bacillati</taxon>
        <taxon>Bacillota</taxon>
        <taxon>Bacillota incertae sedis</taxon>
        <taxon>Candidatus Coprosoma</taxon>
    </lineage>
</organism>
<gene>
    <name evidence="1" type="ORF">IAB27_01260</name>
</gene>
<comment type="caution">
    <text evidence="1">The sequence shown here is derived from an EMBL/GenBank/DDBJ whole genome shotgun (WGS) entry which is preliminary data.</text>
</comment>
<reference evidence="1" key="2">
    <citation type="journal article" date="2021" name="PeerJ">
        <title>Extensive microbial diversity within the chicken gut microbiome revealed by metagenomics and culture.</title>
        <authorList>
            <person name="Gilroy R."/>
            <person name="Ravi A."/>
            <person name="Getino M."/>
            <person name="Pursley I."/>
            <person name="Horton D.L."/>
            <person name="Alikhan N.F."/>
            <person name="Baker D."/>
            <person name="Gharbi K."/>
            <person name="Hall N."/>
            <person name="Watson M."/>
            <person name="Adriaenssens E.M."/>
            <person name="Foster-Nyarko E."/>
            <person name="Jarju S."/>
            <person name="Secka A."/>
            <person name="Antonio M."/>
            <person name="Oren A."/>
            <person name="Chaudhuri R.R."/>
            <person name="La Ragione R."/>
            <person name="Hildebrand F."/>
            <person name="Pallen M.J."/>
        </authorList>
    </citation>
    <scope>NUCLEOTIDE SEQUENCE</scope>
    <source>
        <strain evidence="1">CHK147-3167</strain>
    </source>
</reference>
<evidence type="ECO:0000313" key="1">
    <source>
        <dbReference type="EMBL" id="HIQ90245.1"/>
    </source>
</evidence>
<dbReference type="Proteomes" id="UP000886786">
    <property type="component" value="Unassembled WGS sequence"/>
</dbReference>
<name>A0A9D0ZQ77_9FIRM</name>
<evidence type="ECO:0000313" key="2">
    <source>
        <dbReference type="Proteomes" id="UP000886786"/>
    </source>
</evidence>